<evidence type="ECO:0000313" key="1">
    <source>
        <dbReference type="EMBL" id="MCX5569052.1"/>
    </source>
</evidence>
<organism evidence="1 2">
    <name type="scientific">Kaistia nematophila</name>
    <dbReference type="NCBI Taxonomy" id="2994654"/>
    <lineage>
        <taxon>Bacteria</taxon>
        <taxon>Pseudomonadati</taxon>
        <taxon>Pseudomonadota</taxon>
        <taxon>Alphaproteobacteria</taxon>
        <taxon>Hyphomicrobiales</taxon>
        <taxon>Kaistiaceae</taxon>
        <taxon>Kaistia</taxon>
    </lineage>
</organism>
<proteinExistence type="predicted"/>
<name>A0A9X3E0A8_9HYPH</name>
<dbReference type="AlphaFoldDB" id="A0A9X3E0A8"/>
<protein>
    <submittedName>
        <fullName evidence="1">Uncharacterized protein</fullName>
    </submittedName>
</protein>
<keyword evidence="2" id="KW-1185">Reference proteome</keyword>
<comment type="caution">
    <text evidence="1">The sequence shown here is derived from an EMBL/GenBank/DDBJ whole genome shotgun (WGS) entry which is preliminary data.</text>
</comment>
<evidence type="ECO:0000313" key="2">
    <source>
        <dbReference type="Proteomes" id="UP001144805"/>
    </source>
</evidence>
<gene>
    <name evidence="1" type="ORF">OSH07_07580</name>
</gene>
<dbReference type="EMBL" id="JAPKNK010000002">
    <property type="protein sequence ID" value="MCX5569052.1"/>
    <property type="molecule type" value="Genomic_DNA"/>
</dbReference>
<dbReference type="Proteomes" id="UP001144805">
    <property type="component" value="Unassembled WGS sequence"/>
</dbReference>
<reference evidence="1" key="1">
    <citation type="submission" date="2022-11" db="EMBL/GenBank/DDBJ databases">
        <title>Biodiversity and phylogenetic relationships of bacteria.</title>
        <authorList>
            <person name="Machado R.A.R."/>
            <person name="Bhat A."/>
            <person name="Loulou A."/>
            <person name="Kallel S."/>
        </authorList>
    </citation>
    <scope>NUCLEOTIDE SEQUENCE</scope>
    <source>
        <strain evidence="1">K-TC2</strain>
    </source>
</reference>
<accession>A0A9X3E0A8</accession>
<dbReference type="RefSeq" id="WP_266338006.1">
    <property type="nucleotide sequence ID" value="NZ_JAPKNK010000002.1"/>
</dbReference>
<sequence>MTASSPVEASMNPYRNGQSPGVALALLACLATAACQSAPSNFQGPNFSNETRALEKQLNAEATAFGAAQGATSLAASADPTGISSFVKAPVALAARNAMARSADARMDAQLARDEQELYRRYGMKPDGTPSGKKPAD</sequence>